<feature type="compositionally biased region" description="Basic and acidic residues" evidence="5">
    <location>
        <begin position="3680"/>
        <end position="3691"/>
    </location>
</feature>
<evidence type="ECO:0000259" key="6">
    <source>
        <dbReference type="PROSITE" id="PS50222"/>
    </source>
</evidence>
<dbReference type="SMART" id="SM00150">
    <property type="entry name" value="SPEC"/>
    <property type="match status" value="23"/>
</dbReference>
<dbReference type="GO" id="GO:0005886">
    <property type="term" value="C:plasma membrane"/>
    <property type="evidence" value="ECO:0007669"/>
    <property type="project" value="UniProtKB-SubCell"/>
</dbReference>
<feature type="coiled-coil region" evidence="4">
    <location>
        <begin position="1949"/>
        <end position="2009"/>
    </location>
</feature>
<dbReference type="InterPro" id="IPR043197">
    <property type="entry name" value="Plakin"/>
</dbReference>
<comment type="subcellular location">
    <subcellularLocation>
        <location evidence="1">Cytoplasm</location>
        <location evidence="1">Cytoskeleton</location>
    </subcellularLocation>
</comment>
<keyword evidence="3" id="KW-0206">Cytoskeleton</keyword>
<dbReference type="GO" id="GO:0042060">
    <property type="term" value="P:wound healing"/>
    <property type="evidence" value="ECO:0007669"/>
    <property type="project" value="TreeGrafter"/>
</dbReference>
<dbReference type="GO" id="GO:0045104">
    <property type="term" value="P:intermediate filament cytoskeleton organization"/>
    <property type="evidence" value="ECO:0007669"/>
    <property type="project" value="InterPro"/>
</dbReference>
<feature type="region of interest" description="Disordered" evidence="5">
    <location>
        <begin position="3343"/>
        <end position="3381"/>
    </location>
</feature>
<organism evidence="9 10">
    <name type="scientific">Toxocara canis</name>
    <name type="common">Canine roundworm</name>
    <dbReference type="NCBI Taxonomy" id="6265"/>
    <lineage>
        <taxon>Eukaryota</taxon>
        <taxon>Metazoa</taxon>
        <taxon>Ecdysozoa</taxon>
        <taxon>Nematoda</taxon>
        <taxon>Chromadorea</taxon>
        <taxon>Rhabditida</taxon>
        <taxon>Spirurina</taxon>
        <taxon>Ascaridomorpha</taxon>
        <taxon>Ascaridoidea</taxon>
        <taxon>Toxocaridae</taxon>
        <taxon>Toxocara</taxon>
    </lineage>
</organism>
<dbReference type="SUPFAM" id="SSF47473">
    <property type="entry name" value="EF-hand"/>
    <property type="match status" value="1"/>
</dbReference>
<evidence type="ECO:0000313" key="9">
    <source>
        <dbReference type="Proteomes" id="UP000050794"/>
    </source>
</evidence>
<keyword evidence="2" id="KW-0963">Cytoplasm</keyword>
<dbReference type="GO" id="GO:0030056">
    <property type="term" value="C:hemidesmosome"/>
    <property type="evidence" value="ECO:0007669"/>
    <property type="project" value="TreeGrafter"/>
</dbReference>
<evidence type="ECO:0000256" key="5">
    <source>
        <dbReference type="SAM" id="MobiDB-lite"/>
    </source>
</evidence>
<feature type="coiled-coil region" evidence="4">
    <location>
        <begin position="3097"/>
        <end position="3155"/>
    </location>
</feature>
<dbReference type="GO" id="GO:0031122">
    <property type="term" value="P:cytoplasmic microtubule organization"/>
    <property type="evidence" value="ECO:0007669"/>
    <property type="project" value="TreeGrafter"/>
</dbReference>
<feature type="coiled-coil region" evidence="4">
    <location>
        <begin position="1361"/>
        <end position="1395"/>
    </location>
</feature>
<dbReference type="PROSITE" id="PS50222">
    <property type="entry name" value="EF_HAND_2"/>
    <property type="match status" value="1"/>
</dbReference>
<dbReference type="InterPro" id="IPR002048">
    <property type="entry name" value="EF_hand_dom"/>
</dbReference>
<feature type="compositionally biased region" description="Polar residues" evidence="5">
    <location>
        <begin position="3632"/>
        <end position="3642"/>
    </location>
</feature>
<dbReference type="GO" id="GO:0005198">
    <property type="term" value="F:structural molecule activity"/>
    <property type="evidence" value="ECO:0007669"/>
    <property type="project" value="TreeGrafter"/>
</dbReference>
<dbReference type="SUPFAM" id="SSF46966">
    <property type="entry name" value="Spectrin repeat"/>
    <property type="match status" value="20"/>
</dbReference>
<dbReference type="InterPro" id="IPR011992">
    <property type="entry name" value="EF-hand-dom_pair"/>
</dbReference>
<keyword evidence="9" id="KW-1185">Reference proteome</keyword>
<feature type="coiled-coil region" evidence="4">
    <location>
        <begin position="2510"/>
        <end position="2537"/>
    </location>
</feature>
<dbReference type="InterPro" id="IPR003108">
    <property type="entry name" value="GAR_dom"/>
</dbReference>
<evidence type="ECO:0000256" key="2">
    <source>
        <dbReference type="ARBA" id="ARBA00022490"/>
    </source>
</evidence>
<feature type="compositionally biased region" description="Polar residues" evidence="5">
    <location>
        <begin position="3661"/>
        <end position="3675"/>
    </location>
</feature>
<accession>A0A183UCU5</accession>
<feature type="coiled-coil region" evidence="4">
    <location>
        <begin position="942"/>
        <end position="1010"/>
    </location>
</feature>
<dbReference type="InterPro" id="IPR018159">
    <property type="entry name" value="Spectrin/alpha-actinin"/>
</dbReference>
<evidence type="ECO:0000259" key="7">
    <source>
        <dbReference type="PROSITE" id="PS51460"/>
    </source>
</evidence>
<reference evidence="10" key="1">
    <citation type="submission" date="2016-06" db="UniProtKB">
        <authorList>
            <consortium name="WormBaseParasite"/>
        </authorList>
    </citation>
    <scope>IDENTIFICATION</scope>
</reference>
<feature type="coiled-coil region" evidence="4">
    <location>
        <begin position="528"/>
        <end position="555"/>
    </location>
</feature>
<feature type="region of interest" description="Disordered" evidence="5">
    <location>
        <begin position="3628"/>
        <end position="3754"/>
    </location>
</feature>
<keyword evidence="4" id="KW-0175">Coiled coil</keyword>
<dbReference type="GO" id="GO:0005882">
    <property type="term" value="C:intermediate filament"/>
    <property type="evidence" value="ECO:0007669"/>
    <property type="project" value="TreeGrafter"/>
</dbReference>
<dbReference type="Gene3D" id="1.10.238.10">
    <property type="entry name" value="EF-hand"/>
    <property type="match status" value="1"/>
</dbReference>
<dbReference type="Pfam" id="PF02187">
    <property type="entry name" value="GAS2"/>
    <property type="match status" value="1"/>
</dbReference>
<dbReference type="PROSITE" id="PS51460">
    <property type="entry name" value="GAR"/>
    <property type="match status" value="1"/>
</dbReference>
<reference evidence="8 9" key="2">
    <citation type="submission" date="2018-11" db="EMBL/GenBank/DDBJ databases">
        <authorList>
            <consortium name="Pathogen Informatics"/>
        </authorList>
    </citation>
    <scope>NUCLEOTIDE SEQUENCE [LARGE SCALE GENOMIC DNA]</scope>
</reference>
<evidence type="ECO:0000313" key="8">
    <source>
        <dbReference type="EMBL" id="VDM37624.1"/>
    </source>
</evidence>
<gene>
    <name evidence="8" type="ORF">TCNE_LOCUS6315</name>
</gene>
<dbReference type="WBParaSite" id="TCNE_0000631501-mRNA-1">
    <property type="protein sequence ID" value="TCNE_0000631501-mRNA-1"/>
    <property type="gene ID" value="TCNE_0000631501"/>
</dbReference>
<proteinExistence type="predicted"/>
<dbReference type="CDD" id="cd00176">
    <property type="entry name" value="SPEC"/>
    <property type="match status" value="9"/>
</dbReference>
<evidence type="ECO:0000313" key="10">
    <source>
        <dbReference type="WBParaSite" id="TCNE_0000631501-mRNA-1"/>
    </source>
</evidence>
<feature type="domain" description="GAR" evidence="7">
    <location>
        <begin position="3510"/>
        <end position="3582"/>
    </location>
</feature>
<dbReference type="PANTHER" id="PTHR23169:SF23">
    <property type="entry name" value="SHORT STOP, ISOFORM H"/>
    <property type="match status" value="1"/>
</dbReference>
<dbReference type="SMART" id="SM00243">
    <property type="entry name" value="GAS2"/>
    <property type="match status" value="1"/>
</dbReference>
<protein>
    <submittedName>
        <fullName evidence="10">GAR domain-containing protein</fullName>
    </submittedName>
</protein>
<dbReference type="Gene3D" id="3.30.920.20">
    <property type="entry name" value="Gas2-like domain"/>
    <property type="match status" value="1"/>
</dbReference>
<feature type="domain" description="EF-hand" evidence="6">
    <location>
        <begin position="3432"/>
        <end position="3467"/>
    </location>
</feature>
<evidence type="ECO:0000256" key="3">
    <source>
        <dbReference type="ARBA" id="ARBA00023212"/>
    </source>
</evidence>
<dbReference type="Gene3D" id="1.20.58.60">
    <property type="match status" value="20"/>
</dbReference>
<evidence type="ECO:0000256" key="1">
    <source>
        <dbReference type="ARBA" id="ARBA00004245"/>
    </source>
</evidence>
<dbReference type="Pfam" id="PF00435">
    <property type="entry name" value="Spectrin"/>
    <property type="match status" value="7"/>
</dbReference>
<dbReference type="GO" id="GO:0005737">
    <property type="term" value="C:cytoplasm"/>
    <property type="evidence" value="ECO:0007669"/>
    <property type="project" value="TreeGrafter"/>
</dbReference>
<sequence>MSAMLDSLNEMSSAVSERFALVASSEDAAMAHERMQDVRNELLSWATKIEENIAEADRLCTEGAEMLTPEQFHALKERRNRLETTYNQLVRHTDSVLQRLSELTKLLLEFSNDSSSMHSFINEKTRELSILRAESGDPQTLAESRCRVKALTEEVSASETRLKGVSSLAARIQSELDGYIVEMRVQYPDAQIPSADAHELINTLTRLQADYELLVRGCQDLIAFLNRLNSLAVTHAQNVDTVSQSLCHIENQILQAEKTAIGSDVTADSSTMSEMLKRMEELQHDSLEHAARIESALRSANELSSALVGTDAHQRIALENQRQLDDFQRRQSRNKERIEENIDSWRSKIARNEGIRKGMSTILDWLDKEEKRVALPRQLPLSIEKLAEMRREEELALRELSSQQMVLTELGGEISRTAAESPSSAAGRSLVEQFQKAQKKFTPLVAVTKARGENISELSAAVVRIGNAEKALNEKLMTLGERLAYVAPSDTDSLGAIRAELSAVLNDDWKSIQKQHKWILAVPDVTECDSLNRSMDKVERTLDKMSTRLNELSAQGEALGSQRKAFDELHAETVSWLEAIEKSAQDLDAISLNPVELANQRNACAILQSEHQEHRIQLEQLEDLGSKLVEIETMARMKLKGNSGKSEEAQSTLRELSAIWQRYDALGAQLKSRSDKINTNSEKLAEWDLARDELARWAVSEARRLEGECPVALTHDDIQSNISKADRVEKLCKKEKQPLMEGVRAKARHLLSDLSVPGAAEVQTAQTALERDWQTLASMVDAVKEKNELSKKLIQGCEHLDKWLRQKERMMSVIGTINVDPKVINNQLIQIELLSGEMDDQTALRTKVNELAHSLITSSPSDSHSQGIVEMMDGLNLRWVAFQEGLETKKGSLLKAKETSMQFSNLQRDIRSALLEVAEEVEEASRWPLTNAPNFEEHVAKLDKLGAKSVEASARLDQLKKLAEVISGVVDDAAIQSDIREQLNVTSQTARELNRKIESLKSAAMSAKAEEGQTAKETENILKWMKDVKGQLADVGPISADSRILDDQSKLVDEIYRSVLDKEGDVTLLRAKLAEQMRKTPNAPLKANLDVLNAEWNPLLEEAKVKRASVERVSDLVGQLNMSLDSFTRKTEQNKASLQALVNAKGDEPLTVRELEKQVERQHVELNALETLVHKLEDISAGPSTNHLKRRVENALDDWNALSKEVRNTANKAQHKKDMRGRFEKCKEEAIALLNAARESCGVLGASSSDITGPTPHVTKESLSKALSEFETNWQRQNRELSSAAKDLQGVVDREEAKALEVMLRELDAECHELTAGMRNACGEIERKDQIVDCVKRKISALSAEVLKITEDDMTPVGCDLNELELQKKQCSQLLEKLLEKEQEAEELAAEWKRLCASDCWLVNACGAATVLQHLNDLNEQFNKGRASVAQRKRTISNTQQAVLDVQKEIRATCADLDELMGDETVQEPVKSELSELRAQQEKVRIFRDKVRPLGQRVEQAITNCENMIKCADKNVNTASLECERDKLADVWNEINGRLADREKLICSAMQELGSYSDAHNALLVWLQDTEESLANQRPPSTEHKVVKEQTRANDILLKHIEEKQQSVDGFKTMIENVTALATDEAHRLALKETSDNVTQRYATLLESAHARRARLHEALVLAEEWSQAAAPLRTWLDATEKSLQQLGKVPTDEEKLQKQIRAHQARKQLSGSHLDSVAYRFDIRAIEQATCFYYAVCYGTVFEMLQEDINGKRWEFDRLVELCPRLAELTSVEEAAELDVALRSLTSRYENLGSRATECGVLLQQMAEEIGSFLEHTNTLSEWLDRIEDDIYKIDSISIYPEELIEQSSLLTELAMAVTEQEALVSTVVEDGRELCRQTTGDEAIALQSRIEALRTRYTELASVTDSKIAVLSEALPLSERFHDGCETVQQWMDAVEQDMHNIDQVPLEAQSALIAQMEDDLEKWREDVEKINGISKQLQQLSSGPRADELSAQTDDLNRRFNMLAEQVARKAEKLTSAEKQSRQVLDELDYLNEWFADARDRLMQASAPAVDPDYVKKQLKNQKQMNEDIAVMKARLRDAAADAQKVTRALGDEASGQDSLLASKIESGRALSADAAQMGEERLGELEQALALCQEVDQSFGELHAWLEKIENEIDNCPSVSTGNQRDQLMKQQEHNADLQHSIQAQRPLMDRFNKNVNALRELCDSEDAVQLEKIAEGIEERFEGAREAVRQRAEALETAIEHSSQFTDRLDVILANLGGAAAQACLFLSTAIRHPDPVSADPERIRSQICDNMALMEELRHKEGALRSVKESAREILEQARPNDAAVTDIEAKLDTLDSLWQELYEGVTMRGSVLEETLKKAERFWTELERCQKAVDELRSKIDGIQPATGQPSLIEQQRSALMVIEAEMSGTEPMMSDLRVAGRDLCEVVADEERAHVEQQIGVVEGSWATVTDMFARKNVDLVDAMEKAMDFHGLLSELVECLNETEKKVSTLAPVSSASPNDIQNELEALEQLRSTLDEKAIQKEQLNQLCANLCVGVNSHQSATIRAPISDLNSRWNRLYASLNERQQKMERALLEMGQFSQAYEQLMGWIEKTEHVLDEASEVILWGVKFDLITKDYWIFLCRGERRETVVSTFMRSMFQPNKIDPHPTNLKQVEIEVCKHKVIQNDVLMHETSVDTVKAAAKRIIAVDQHSTAATQPMIDDLNARWHTLVDKLEDVWEQLTEARKAAENLGGEMDRWSLWLQDKDADLSHSKPCGGLPETAHAQLDDFLVLKAEIEQNRLELEAHLEASEKYLQDNVGNKDTWVAQREAQLKKKWLQVQEKMVDREQKLRIALAEAEQLHSAMSAMTEWLDSADARLGRMEPISRIPDTLEKQMNAQAEFHTEVYIHRELMSDINSKGTKLQYYCEKKDAIPIKNLLVTAKHRFDKVVSRSADRTKQLDLAFQEARLFFDAQAELGEWIASSKKWLDEQSGQATFGERVRGDLERHKDFQHELAGRQPMYDATYRRGKSLSEHAPRAESSTISQMNEQLREKWTQLCNSSVQRQRVIEEALLACGQFDEALSSLREWLEKELPGLQAADEEPVYGDLDTVNQLIEEHQALMNAVEARQASLQSVRQRAEQMLSGKEEGDESVAGLREKLDQLNSDWTSMERLANNKNARLKEALASAESFNNDAHTFLDWLPRIEARLRMKGRRAEGEVEILEQMDDVVQLRKEMDDEASRLEAILKSGKEIYAKCHPLAEQPMKCWLRILQTRWDEVSQSIDSKRDGLETQLTELREQDELIAELMKFITAKDAELRALNDTQLPTEVELIERLVADHEAFEFTLRERQSEVDDATKGRKKPASDDSLGSKSIRKSVAKRERPIRHPKSDQLSDRWKKLWVDSMEYGRRLREMKEYLDEMKKLESFTFEEWRERYLEWTDSGKARISDLFRRIDKSGTGRVPRSAFIDGIIASKFPTTRLEMEKVANEFDKGDGMIDAKEFMARLRSDFAKKLPTKQKTDGEKISEEVIRQSERCSCHSPYKIQKVGEGHYRFGDTQIKRMVRILRSTVMVRVGGGWVALDEFLHKHDPCRAKGRTNIEMQRGFYDDVRPEGAFDTMKTFTKSSRSTPNRDISMASAESLIGQSRFSSTPGPITKIREKTERSMPMYSVRRTSAVSRGSPSDTPHSTRRPSDVNTHDSKIARPVTPTNVSRSGSRGDMLELSRPGSRCSEASESSERPTRIPSLRGKKGVGCRVSRASPSSMQ</sequence>
<evidence type="ECO:0000256" key="4">
    <source>
        <dbReference type="SAM" id="Coils"/>
    </source>
</evidence>
<dbReference type="GO" id="GO:0005509">
    <property type="term" value="F:calcium ion binding"/>
    <property type="evidence" value="ECO:0007669"/>
    <property type="project" value="InterPro"/>
</dbReference>
<dbReference type="PANTHER" id="PTHR23169">
    <property type="entry name" value="ENVOPLAKIN"/>
    <property type="match status" value="1"/>
</dbReference>
<dbReference type="InterPro" id="IPR002017">
    <property type="entry name" value="Spectrin_repeat"/>
</dbReference>
<feature type="compositionally biased region" description="Basic residues" evidence="5">
    <location>
        <begin position="3363"/>
        <end position="3377"/>
    </location>
</feature>
<name>A0A183UCU5_TOXCA</name>
<dbReference type="Proteomes" id="UP000050794">
    <property type="component" value="Unassembled WGS sequence"/>
</dbReference>
<dbReference type="GO" id="GO:0008017">
    <property type="term" value="F:microtubule binding"/>
    <property type="evidence" value="ECO:0007669"/>
    <property type="project" value="InterPro"/>
</dbReference>
<dbReference type="SUPFAM" id="SSF143575">
    <property type="entry name" value="GAS2 domain-like"/>
    <property type="match status" value="1"/>
</dbReference>
<dbReference type="EMBL" id="UYWY01019472">
    <property type="protein sequence ID" value="VDM37624.1"/>
    <property type="molecule type" value="Genomic_DNA"/>
</dbReference>
<dbReference type="InterPro" id="IPR036534">
    <property type="entry name" value="GAR_dom_sf"/>
</dbReference>